<dbReference type="RefSeq" id="WP_069403892.1">
    <property type="nucleotide sequence ID" value="NZ_MIGZ01000012.1"/>
</dbReference>
<evidence type="ECO:0000256" key="1">
    <source>
        <dbReference type="SAM" id="Phobius"/>
    </source>
</evidence>
<name>A0A1E3S137_9MYCO</name>
<reference evidence="3" key="1">
    <citation type="submission" date="2016-09" db="EMBL/GenBank/DDBJ databases">
        <authorList>
            <person name="Greninger A.L."/>
            <person name="Jerome K.R."/>
            <person name="Mcnair B."/>
            <person name="Wallis C."/>
            <person name="Fang F."/>
        </authorList>
    </citation>
    <scope>NUCLEOTIDE SEQUENCE [LARGE SCALE GENOMIC DNA]</scope>
    <source>
        <strain evidence="3">M7</strain>
    </source>
</reference>
<evidence type="ECO:0000313" key="3">
    <source>
        <dbReference type="Proteomes" id="UP000094243"/>
    </source>
</evidence>
<dbReference type="AlphaFoldDB" id="A0A1E3S137"/>
<keyword evidence="1" id="KW-0472">Membrane</keyword>
<comment type="caution">
    <text evidence="2">The sequence shown here is derived from an EMBL/GenBank/DDBJ whole genome shotgun (WGS) entry which is preliminary data.</text>
</comment>
<evidence type="ECO:0000313" key="2">
    <source>
        <dbReference type="EMBL" id="ODQ95820.1"/>
    </source>
</evidence>
<proteinExistence type="predicted"/>
<feature type="transmembrane region" description="Helical" evidence="1">
    <location>
        <begin position="12"/>
        <end position="30"/>
    </location>
</feature>
<keyword evidence="1" id="KW-0812">Transmembrane</keyword>
<evidence type="ECO:0008006" key="4">
    <source>
        <dbReference type="Google" id="ProtNLM"/>
    </source>
</evidence>
<feature type="transmembrane region" description="Helical" evidence="1">
    <location>
        <begin position="36"/>
        <end position="55"/>
    </location>
</feature>
<accession>A0A1E3S137</accession>
<sequence length="61" mass="6736">MARKQLTTKQEANWLWMPLIIGLIIGVTVAAMTDQWWWSTVGVLAGAAVGAISAAKLRRKR</sequence>
<dbReference type="Proteomes" id="UP000094243">
    <property type="component" value="Unassembled WGS sequence"/>
</dbReference>
<keyword evidence="1" id="KW-1133">Transmembrane helix</keyword>
<dbReference type="OrthoDB" id="4641330at2"/>
<keyword evidence="3" id="KW-1185">Reference proteome</keyword>
<dbReference type="EMBL" id="MIGZ01000012">
    <property type="protein sequence ID" value="ODQ95820.1"/>
    <property type="molecule type" value="Genomic_DNA"/>
</dbReference>
<protein>
    <recommendedName>
        <fullName evidence="4">DUF2530 domain-containing protein</fullName>
    </recommendedName>
</protein>
<gene>
    <name evidence="2" type="ORF">BHQ17_03770</name>
</gene>
<organism evidence="2 3">
    <name type="scientific">Mycolicibacterium holsaticum</name>
    <dbReference type="NCBI Taxonomy" id="152142"/>
    <lineage>
        <taxon>Bacteria</taxon>
        <taxon>Bacillati</taxon>
        <taxon>Actinomycetota</taxon>
        <taxon>Actinomycetes</taxon>
        <taxon>Mycobacteriales</taxon>
        <taxon>Mycobacteriaceae</taxon>
        <taxon>Mycolicibacterium</taxon>
    </lineage>
</organism>